<dbReference type="STRING" id="317655.Sala_2353"/>
<feature type="transmembrane region" description="Helical" evidence="1">
    <location>
        <begin position="63"/>
        <end position="82"/>
    </location>
</feature>
<dbReference type="KEGG" id="sal:Sala_2353"/>
<sequence length="110" mass="11889">MLPCVFHAPLCHRRFSSSSRRHGLPARAARMSRVPRRVGYALMVAAALLALAMRRGMVASIGPFPVAAIALLVAMIGVMLVFTDLMVRGLYAQVDAAKRQGDEERDGPGD</sequence>
<keyword evidence="1" id="KW-0472">Membrane</keyword>
<protein>
    <submittedName>
        <fullName evidence="2">Uncharacterized protein</fullName>
    </submittedName>
</protein>
<dbReference type="AlphaFoldDB" id="Q1GQL0"/>
<evidence type="ECO:0000256" key="1">
    <source>
        <dbReference type="SAM" id="Phobius"/>
    </source>
</evidence>
<evidence type="ECO:0000313" key="2">
    <source>
        <dbReference type="EMBL" id="ABF54062.1"/>
    </source>
</evidence>
<accession>Q1GQL0</accession>
<proteinExistence type="predicted"/>
<gene>
    <name evidence="2" type="ordered locus">Sala_2353</name>
</gene>
<evidence type="ECO:0000313" key="3">
    <source>
        <dbReference type="Proteomes" id="UP000006578"/>
    </source>
</evidence>
<dbReference type="Proteomes" id="UP000006578">
    <property type="component" value="Chromosome"/>
</dbReference>
<reference evidence="2 3" key="1">
    <citation type="journal article" date="2009" name="Proc. Natl. Acad. Sci. U.S.A.">
        <title>The genomic basis of trophic strategy in marine bacteria.</title>
        <authorList>
            <person name="Lauro F.M."/>
            <person name="McDougald D."/>
            <person name="Thomas T."/>
            <person name="Williams T.J."/>
            <person name="Egan S."/>
            <person name="Rice S."/>
            <person name="DeMaere M.Z."/>
            <person name="Ting L."/>
            <person name="Ertan H."/>
            <person name="Johnson J."/>
            <person name="Ferriera S."/>
            <person name="Lapidus A."/>
            <person name="Anderson I."/>
            <person name="Kyrpides N."/>
            <person name="Munk A.C."/>
            <person name="Detter C."/>
            <person name="Han C.S."/>
            <person name="Brown M.V."/>
            <person name="Robb F.T."/>
            <person name="Kjelleberg S."/>
            <person name="Cavicchioli R."/>
        </authorList>
    </citation>
    <scope>NUCLEOTIDE SEQUENCE [LARGE SCALE GENOMIC DNA]</scope>
    <source>
        <strain evidence="3">DSM 13593 / LMG 18877 / RB2256</strain>
    </source>
</reference>
<keyword evidence="3" id="KW-1185">Reference proteome</keyword>
<keyword evidence="1" id="KW-0812">Transmembrane</keyword>
<organism evidence="2 3">
    <name type="scientific">Sphingopyxis alaskensis (strain DSM 13593 / LMG 18877 / RB2256)</name>
    <name type="common">Sphingomonas alaskensis</name>
    <dbReference type="NCBI Taxonomy" id="317655"/>
    <lineage>
        <taxon>Bacteria</taxon>
        <taxon>Pseudomonadati</taxon>
        <taxon>Pseudomonadota</taxon>
        <taxon>Alphaproteobacteria</taxon>
        <taxon>Sphingomonadales</taxon>
        <taxon>Sphingomonadaceae</taxon>
        <taxon>Sphingopyxis</taxon>
    </lineage>
</organism>
<keyword evidence="1" id="KW-1133">Transmembrane helix</keyword>
<feature type="transmembrane region" description="Helical" evidence="1">
    <location>
        <begin position="38"/>
        <end position="57"/>
    </location>
</feature>
<dbReference type="HOGENOM" id="CLU_173354_0_0_5"/>
<dbReference type="EMBL" id="CP000356">
    <property type="protein sequence ID" value="ABF54062.1"/>
    <property type="molecule type" value="Genomic_DNA"/>
</dbReference>
<name>Q1GQL0_SPHAL</name>